<gene>
    <name evidence="6" type="ORF">EKO24_020930</name>
</gene>
<protein>
    <submittedName>
        <fullName evidence="6">Peptidase M14</fullName>
    </submittedName>
</protein>
<dbReference type="EMBL" id="RYFG02000121">
    <property type="protein sequence ID" value="TRW89530.1"/>
    <property type="molecule type" value="Genomic_DNA"/>
</dbReference>
<accession>A0ABY3C4A2</accession>
<proteinExistence type="predicted"/>
<dbReference type="Gene3D" id="3.40.630.10">
    <property type="entry name" value="Zn peptidases"/>
    <property type="match status" value="1"/>
</dbReference>
<comment type="cofactor">
    <cofactor evidence="1">
        <name>Zn(2+)</name>
        <dbReference type="ChEBI" id="CHEBI:29105"/>
    </cofactor>
</comment>
<dbReference type="CDD" id="cd06256">
    <property type="entry name" value="M14_ASTE_ASPA-like"/>
    <property type="match status" value="1"/>
</dbReference>
<dbReference type="Pfam" id="PF24827">
    <property type="entry name" value="AstE_AspA_cat"/>
    <property type="match status" value="1"/>
</dbReference>
<dbReference type="Proteomes" id="UP000733744">
    <property type="component" value="Unassembled WGS sequence"/>
</dbReference>
<evidence type="ECO:0000256" key="3">
    <source>
        <dbReference type="ARBA" id="ARBA00022801"/>
    </source>
</evidence>
<comment type="caution">
    <text evidence="6">The sequence shown here is derived from an EMBL/GenBank/DDBJ whole genome shotgun (WGS) entry which is preliminary data.</text>
</comment>
<name>A0ABY3C4A2_9GAMM</name>
<evidence type="ECO:0000313" key="6">
    <source>
        <dbReference type="EMBL" id="TRW89530.1"/>
    </source>
</evidence>
<evidence type="ECO:0000256" key="1">
    <source>
        <dbReference type="ARBA" id="ARBA00001947"/>
    </source>
</evidence>
<evidence type="ECO:0000313" key="7">
    <source>
        <dbReference type="Proteomes" id="UP000733744"/>
    </source>
</evidence>
<keyword evidence="3" id="KW-0378">Hydrolase</keyword>
<reference evidence="6 7" key="1">
    <citation type="journal article" date="2019" name="Antonie Van Leeuwenhoek">
        <title>Description of 'Ca. Methylobacter oryzae' KRF1, a novel species from the environmentally important Methylobacter clade 2.</title>
        <authorList>
            <person name="Khatri K."/>
            <person name="Mohite J.A."/>
            <person name="Pandit P.S."/>
            <person name="Bahulikar R."/>
            <person name="Rahalkar M.C."/>
        </authorList>
    </citation>
    <scope>NUCLEOTIDE SEQUENCE [LARGE SCALE GENOMIC DNA]</scope>
    <source>
        <strain evidence="6 7">KRF1</strain>
    </source>
</reference>
<evidence type="ECO:0000256" key="2">
    <source>
        <dbReference type="ARBA" id="ARBA00022723"/>
    </source>
</evidence>
<dbReference type="InterPro" id="IPR055438">
    <property type="entry name" value="AstE_AspA_cat"/>
</dbReference>
<organism evidence="6 7">
    <name type="scientific">Candidatus Methylobacter oryzae</name>
    <dbReference type="NCBI Taxonomy" id="2497749"/>
    <lineage>
        <taxon>Bacteria</taxon>
        <taxon>Pseudomonadati</taxon>
        <taxon>Pseudomonadota</taxon>
        <taxon>Gammaproteobacteria</taxon>
        <taxon>Methylococcales</taxon>
        <taxon>Methylococcaceae</taxon>
        <taxon>Methylobacter</taxon>
    </lineage>
</organism>
<evidence type="ECO:0000259" key="5">
    <source>
        <dbReference type="Pfam" id="PF24827"/>
    </source>
</evidence>
<sequence>MGNTLIDTLQQFTDLPAGLLDIRAENLHRLIPQPALFHLPGERSDTLFVSVLLHGNEPTGFLALQRLLQKYHRQTLPRPLSIFFGNIEAARLNLRRLDGQPDFNRVWPGTALPDSPERRIAEQIVATMRQRKMFASVDIHNNTGLNPHYACLNKLDNDFLQLGALFGRLLVHFTHPKGTQSAAFAEFCPAATLECGRPGQEHGTEHAFEFLDSCLHLAELPSHAIAKQDVDIYHTVAQVTIADDATFSFSEETVDLLLNADLDRMNFTDIPAGTVLGKTNHGAIPVIAKNESGDDVTGRFFSNDGQQLVITRPAMPSMLTLDERVIRQDCLCYLMERVEI</sequence>
<evidence type="ECO:0000256" key="4">
    <source>
        <dbReference type="ARBA" id="ARBA00022833"/>
    </source>
</evidence>
<keyword evidence="7" id="KW-1185">Reference proteome</keyword>
<feature type="domain" description="Succinylglutamate desuccinylase/Aspartoacylase catalytic" evidence="5">
    <location>
        <begin position="47"/>
        <end position="171"/>
    </location>
</feature>
<keyword evidence="2" id="KW-0479">Metal-binding</keyword>
<dbReference type="SUPFAM" id="SSF53187">
    <property type="entry name" value="Zn-dependent exopeptidases"/>
    <property type="match status" value="1"/>
</dbReference>
<keyword evidence="4" id="KW-0862">Zinc</keyword>